<evidence type="ECO:0000256" key="1">
    <source>
        <dbReference type="SAM" id="MobiDB-lite"/>
    </source>
</evidence>
<name>A0AAW2HBI6_9NEOP</name>
<feature type="region of interest" description="Disordered" evidence="1">
    <location>
        <begin position="1"/>
        <end position="21"/>
    </location>
</feature>
<organism evidence="2">
    <name type="scientific">Menopon gallinae</name>
    <name type="common">poultry shaft louse</name>
    <dbReference type="NCBI Taxonomy" id="328185"/>
    <lineage>
        <taxon>Eukaryota</taxon>
        <taxon>Metazoa</taxon>
        <taxon>Ecdysozoa</taxon>
        <taxon>Arthropoda</taxon>
        <taxon>Hexapoda</taxon>
        <taxon>Insecta</taxon>
        <taxon>Pterygota</taxon>
        <taxon>Neoptera</taxon>
        <taxon>Paraneoptera</taxon>
        <taxon>Psocodea</taxon>
        <taxon>Troctomorpha</taxon>
        <taxon>Phthiraptera</taxon>
        <taxon>Amblycera</taxon>
        <taxon>Menoponidae</taxon>
        <taxon>Menopon</taxon>
    </lineage>
</organism>
<feature type="compositionally biased region" description="Basic residues" evidence="1">
    <location>
        <begin position="162"/>
        <end position="172"/>
    </location>
</feature>
<dbReference type="AlphaFoldDB" id="A0AAW2HBI6"/>
<sequence length="223" mass="24594">MELNRANAGRRPFAPPEGNTYFLDSVLQADGDVNNDNHSSEEELEVINSRPKEPLICRNGSRCGNLSVNLRSASVNALPEKRRWSEISLSGVGSVGKINRLSVTPGAKIDQSSGSSDDEVQGLFAAMSTPVEFRSSPPRNLVKPGKSHSPPPKLFHQEVSSRRRHRHTHRPHHLLQRPCLDFEKMQQVSPTVLNPLPETGTVTFFGSSRFPEINSPSPSVICK</sequence>
<proteinExistence type="predicted"/>
<protein>
    <submittedName>
        <fullName evidence="2">Uncharacterized protein</fullName>
    </submittedName>
</protein>
<accession>A0AAW2HBI6</accession>
<gene>
    <name evidence="2" type="ORF">PYX00_009503</name>
</gene>
<dbReference type="PANTHER" id="PTHR41142:SF1">
    <property type="entry name" value="SI:DKEY-16J16.4"/>
    <property type="match status" value="1"/>
</dbReference>
<dbReference type="EMBL" id="JARGDH010000005">
    <property type="protein sequence ID" value="KAL0267154.1"/>
    <property type="molecule type" value="Genomic_DNA"/>
</dbReference>
<evidence type="ECO:0000313" key="2">
    <source>
        <dbReference type="EMBL" id="KAL0267154.1"/>
    </source>
</evidence>
<comment type="caution">
    <text evidence="2">The sequence shown here is derived from an EMBL/GenBank/DDBJ whole genome shotgun (WGS) entry which is preliminary data.</text>
</comment>
<dbReference type="PANTHER" id="PTHR41142">
    <property type="entry name" value="SI:DKEY-16J16.4"/>
    <property type="match status" value="1"/>
</dbReference>
<feature type="region of interest" description="Disordered" evidence="1">
    <location>
        <begin position="132"/>
        <end position="172"/>
    </location>
</feature>
<reference evidence="2" key="1">
    <citation type="journal article" date="2024" name="Gigascience">
        <title>Chromosome-level genome of the poultry shaft louse Menopon gallinae provides insight into the host-switching and adaptive evolution of parasitic lice.</title>
        <authorList>
            <person name="Xu Y."/>
            <person name="Ma L."/>
            <person name="Liu S."/>
            <person name="Liang Y."/>
            <person name="Liu Q."/>
            <person name="He Z."/>
            <person name="Tian L."/>
            <person name="Duan Y."/>
            <person name="Cai W."/>
            <person name="Li H."/>
            <person name="Song F."/>
        </authorList>
    </citation>
    <scope>NUCLEOTIDE SEQUENCE</scope>
    <source>
        <strain evidence="2">Cailab_2023a</strain>
    </source>
</reference>